<reference evidence="1 2" key="1">
    <citation type="submission" date="2018-07" db="EMBL/GenBank/DDBJ databases">
        <title>Mechanisms of high-level aminoglycoside resistance among Gram-negative pathogens in Brazil.</title>
        <authorList>
            <person name="Ballaben A.S."/>
            <person name="Darini A.L.C."/>
            <person name="Doi Y."/>
        </authorList>
    </citation>
    <scope>NUCLEOTIDE SEQUENCE [LARGE SCALE GENOMIC DNA]</scope>
    <source>
        <strain evidence="1 2">B2-305</strain>
    </source>
</reference>
<dbReference type="InterPro" id="IPR029045">
    <property type="entry name" value="ClpP/crotonase-like_dom_sf"/>
</dbReference>
<name>A0A367M3H8_PSEAI</name>
<evidence type="ECO:0000313" key="2">
    <source>
        <dbReference type="Proteomes" id="UP000253594"/>
    </source>
</evidence>
<sequence>MDSSPGAVRPELVLLERPEQGVALLRLNRPAVLNALNMRLREALA</sequence>
<proteinExistence type="predicted"/>
<accession>A0A367M3H8</accession>
<dbReference type="AlphaFoldDB" id="A0A367M3H8"/>
<dbReference type="EMBL" id="QORE01001393">
    <property type="protein sequence ID" value="RCI71473.1"/>
    <property type="molecule type" value="Genomic_DNA"/>
</dbReference>
<comment type="caution">
    <text evidence="1">The sequence shown here is derived from an EMBL/GenBank/DDBJ whole genome shotgun (WGS) entry which is preliminary data.</text>
</comment>
<feature type="non-terminal residue" evidence="1">
    <location>
        <position position="45"/>
    </location>
</feature>
<dbReference type="Gene3D" id="3.30.300.220">
    <property type="match status" value="1"/>
</dbReference>
<dbReference type="Proteomes" id="UP000253594">
    <property type="component" value="Unassembled WGS sequence"/>
</dbReference>
<evidence type="ECO:0000313" key="1">
    <source>
        <dbReference type="EMBL" id="RCI71473.1"/>
    </source>
</evidence>
<gene>
    <name evidence="1" type="ORF">DT376_28930</name>
</gene>
<protein>
    <submittedName>
        <fullName evidence="1">Enoyl-CoA hydratase</fullName>
    </submittedName>
</protein>
<organism evidence="1 2">
    <name type="scientific">Pseudomonas aeruginosa</name>
    <dbReference type="NCBI Taxonomy" id="287"/>
    <lineage>
        <taxon>Bacteria</taxon>
        <taxon>Pseudomonadati</taxon>
        <taxon>Pseudomonadota</taxon>
        <taxon>Gammaproteobacteria</taxon>
        <taxon>Pseudomonadales</taxon>
        <taxon>Pseudomonadaceae</taxon>
        <taxon>Pseudomonas</taxon>
    </lineage>
</organism>
<dbReference type="SUPFAM" id="SSF52096">
    <property type="entry name" value="ClpP/crotonase"/>
    <property type="match status" value="1"/>
</dbReference>